<dbReference type="GO" id="GO:0022857">
    <property type="term" value="F:transmembrane transporter activity"/>
    <property type="evidence" value="ECO:0007669"/>
    <property type="project" value="InterPro"/>
</dbReference>
<comment type="similarity">
    <text evidence="2">Belongs to the binding-protein-dependent transport system permease family. HisMQ subfamily.</text>
</comment>
<feature type="transmembrane region" description="Helical" evidence="10">
    <location>
        <begin position="102"/>
        <end position="122"/>
    </location>
</feature>
<dbReference type="PANTHER" id="PTHR30133:SF2">
    <property type="entry name" value="ARGININE ABC TRANSPORTER PERMEASE PROTEIN ARTQ"/>
    <property type="match status" value="1"/>
</dbReference>
<dbReference type="Gene3D" id="1.10.3720.10">
    <property type="entry name" value="MetI-like"/>
    <property type="match status" value="1"/>
</dbReference>
<accession>A0A2V1GY37</accession>
<dbReference type="CDD" id="cd06261">
    <property type="entry name" value="TM_PBP2"/>
    <property type="match status" value="1"/>
</dbReference>
<evidence type="ECO:0000313" key="13">
    <source>
        <dbReference type="Proteomes" id="UP000244906"/>
    </source>
</evidence>
<dbReference type="InterPro" id="IPR000515">
    <property type="entry name" value="MetI-like"/>
</dbReference>
<keyword evidence="4" id="KW-1003">Cell membrane</keyword>
<dbReference type="PROSITE" id="PS50928">
    <property type="entry name" value="ABC_TM1"/>
    <property type="match status" value="1"/>
</dbReference>
<dbReference type="InterPro" id="IPR051613">
    <property type="entry name" value="ABC_transp_permease_HisMQ"/>
</dbReference>
<dbReference type="OrthoDB" id="9815029at2"/>
<dbReference type="AlphaFoldDB" id="A0A2V1GY37"/>
<evidence type="ECO:0000256" key="8">
    <source>
        <dbReference type="ARBA" id="ARBA00022989"/>
    </source>
</evidence>
<evidence type="ECO:0000256" key="9">
    <source>
        <dbReference type="ARBA" id="ARBA00023136"/>
    </source>
</evidence>
<evidence type="ECO:0000256" key="1">
    <source>
        <dbReference type="ARBA" id="ARBA00004429"/>
    </source>
</evidence>
<keyword evidence="5" id="KW-0997">Cell inner membrane</keyword>
<keyword evidence="8 10" id="KW-1133">Transmembrane helix</keyword>
<gene>
    <name evidence="12" type="ORF">DC094_16240</name>
</gene>
<keyword evidence="3 10" id="KW-0813">Transport</keyword>
<organism evidence="12 13">
    <name type="scientific">Pelagibaculum spongiae</name>
    <dbReference type="NCBI Taxonomy" id="2080658"/>
    <lineage>
        <taxon>Bacteria</taxon>
        <taxon>Pseudomonadati</taxon>
        <taxon>Pseudomonadota</taxon>
        <taxon>Gammaproteobacteria</taxon>
        <taxon>Oceanospirillales</taxon>
        <taxon>Pelagibaculum</taxon>
    </lineage>
</organism>
<evidence type="ECO:0000313" key="12">
    <source>
        <dbReference type="EMBL" id="PVZ66805.1"/>
    </source>
</evidence>
<comment type="caution">
    <text evidence="12">The sequence shown here is derived from an EMBL/GenBank/DDBJ whole genome shotgun (WGS) entry which is preliminary data.</text>
</comment>
<feature type="transmembrane region" description="Helical" evidence="10">
    <location>
        <begin position="67"/>
        <end position="90"/>
    </location>
</feature>
<proteinExistence type="inferred from homology"/>
<name>A0A2V1GY37_9GAMM</name>
<feature type="transmembrane region" description="Helical" evidence="10">
    <location>
        <begin position="197"/>
        <end position="220"/>
    </location>
</feature>
<dbReference type="NCBIfam" id="TIGR01726">
    <property type="entry name" value="HEQRo_perm_3TM"/>
    <property type="match status" value="1"/>
</dbReference>
<feature type="domain" description="ABC transmembrane type-1" evidence="11">
    <location>
        <begin position="18"/>
        <end position="218"/>
    </location>
</feature>
<evidence type="ECO:0000259" key="11">
    <source>
        <dbReference type="PROSITE" id="PS50928"/>
    </source>
</evidence>
<dbReference type="InterPro" id="IPR010065">
    <property type="entry name" value="AA_ABC_transptr_permease_3TM"/>
</dbReference>
<dbReference type="SUPFAM" id="SSF161098">
    <property type="entry name" value="MetI-like"/>
    <property type="match status" value="1"/>
</dbReference>
<dbReference type="GO" id="GO:0006865">
    <property type="term" value="P:amino acid transport"/>
    <property type="evidence" value="ECO:0007669"/>
    <property type="project" value="UniProtKB-KW"/>
</dbReference>
<evidence type="ECO:0000256" key="3">
    <source>
        <dbReference type="ARBA" id="ARBA00022448"/>
    </source>
</evidence>
<keyword evidence="13" id="KW-1185">Reference proteome</keyword>
<dbReference type="Pfam" id="PF00528">
    <property type="entry name" value="BPD_transp_1"/>
    <property type="match status" value="1"/>
</dbReference>
<dbReference type="EMBL" id="QDDL01000007">
    <property type="protein sequence ID" value="PVZ66805.1"/>
    <property type="molecule type" value="Genomic_DNA"/>
</dbReference>
<reference evidence="12 13" key="1">
    <citation type="submission" date="2018-04" db="EMBL/GenBank/DDBJ databases">
        <title>Thalassorhabdus spongiae gen. nov., sp. nov., isolated from a marine sponge in South-West Iceland.</title>
        <authorList>
            <person name="Knobloch S."/>
            <person name="Daussin A."/>
            <person name="Johannsson R."/>
            <person name="Marteinsson V.T."/>
        </authorList>
    </citation>
    <scope>NUCLEOTIDE SEQUENCE [LARGE SCALE GENOMIC DNA]</scope>
    <source>
        <strain evidence="12 13">Hp12</strain>
    </source>
</reference>
<feature type="transmembrane region" description="Helical" evidence="10">
    <location>
        <begin position="143"/>
        <end position="164"/>
    </location>
</feature>
<evidence type="ECO:0000256" key="4">
    <source>
        <dbReference type="ARBA" id="ARBA00022475"/>
    </source>
</evidence>
<evidence type="ECO:0000256" key="10">
    <source>
        <dbReference type="RuleBase" id="RU363032"/>
    </source>
</evidence>
<evidence type="ECO:0000256" key="6">
    <source>
        <dbReference type="ARBA" id="ARBA00022692"/>
    </source>
</evidence>
<protein>
    <submittedName>
        <fullName evidence="12">ABC transporter permease</fullName>
    </submittedName>
</protein>
<feature type="transmembrane region" description="Helical" evidence="10">
    <location>
        <begin position="20"/>
        <end position="41"/>
    </location>
</feature>
<keyword evidence="7" id="KW-0029">Amino-acid transport</keyword>
<evidence type="ECO:0000256" key="5">
    <source>
        <dbReference type="ARBA" id="ARBA00022519"/>
    </source>
</evidence>
<dbReference type="RefSeq" id="WP_116688168.1">
    <property type="nucleotide sequence ID" value="NZ_CAWNYD010000007.1"/>
</dbReference>
<dbReference type="InterPro" id="IPR035906">
    <property type="entry name" value="MetI-like_sf"/>
</dbReference>
<keyword evidence="9 10" id="KW-0472">Membrane</keyword>
<dbReference type="GO" id="GO:0043190">
    <property type="term" value="C:ATP-binding cassette (ABC) transporter complex"/>
    <property type="evidence" value="ECO:0007669"/>
    <property type="project" value="InterPro"/>
</dbReference>
<dbReference type="PANTHER" id="PTHR30133">
    <property type="entry name" value="CATIONIC AMINO ACID TRANSPORTER, MEMBRANE COMPONENT"/>
    <property type="match status" value="1"/>
</dbReference>
<evidence type="ECO:0000256" key="2">
    <source>
        <dbReference type="ARBA" id="ARBA00010072"/>
    </source>
</evidence>
<sequence length="234" mass="25521">MLEVFDLQGFGHLLLAGTWITIKLALVSLVFGLAFGLFGALSKLSPYAPLRIWATLYTTIVRGLPELLIVFAIYFGGSSLVMAGASLFGYDEYIEIDPFASGVAALSIAFGAYATEVFRMAILSIPQGQWEASRAMGMTPFKTFFRIILPQVWRVALPGLGNLFQVLLKDTALVSVVGLQDIIRQATTAVSSTKEPFTFYLAAACIYLLLTAIVNAFSAYMEYRANPAARYKAI</sequence>
<keyword evidence="6 10" id="KW-0812">Transmembrane</keyword>
<evidence type="ECO:0000256" key="7">
    <source>
        <dbReference type="ARBA" id="ARBA00022970"/>
    </source>
</evidence>
<dbReference type="Proteomes" id="UP000244906">
    <property type="component" value="Unassembled WGS sequence"/>
</dbReference>
<comment type="subcellular location">
    <subcellularLocation>
        <location evidence="1">Cell inner membrane</location>
        <topology evidence="1">Multi-pass membrane protein</topology>
    </subcellularLocation>
    <subcellularLocation>
        <location evidence="10">Cell membrane</location>
        <topology evidence="10">Multi-pass membrane protein</topology>
    </subcellularLocation>
</comment>